<feature type="domain" description="HTH tetR-type" evidence="6">
    <location>
        <begin position="11"/>
        <end position="71"/>
    </location>
</feature>
<keyword evidence="4" id="KW-0804">Transcription</keyword>
<evidence type="ECO:0000256" key="3">
    <source>
        <dbReference type="ARBA" id="ARBA00023125"/>
    </source>
</evidence>
<dbReference type="Pfam" id="PF00440">
    <property type="entry name" value="TetR_N"/>
    <property type="match status" value="1"/>
</dbReference>
<dbReference type="GO" id="GO:0000976">
    <property type="term" value="F:transcription cis-regulatory region binding"/>
    <property type="evidence" value="ECO:0007669"/>
    <property type="project" value="TreeGrafter"/>
</dbReference>
<accession>A0A511MUV1</accession>
<keyword evidence="3 5" id="KW-0238">DNA-binding</keyword>
<dbReference type="InterPro" id="IPR023772">
    <property type="entry name" value="DNA-bd_HTH_TetR-type_CS"/>
</dbReference>
<evidence type="ECO:0000259" key="6">
    <source>
        <dbReference type="PROSITE" id="PS50977"/>
    </source>
</evidence>
<dbReference type="InterPro" id="IPR036271">
    <property type="entry name" value="Tet_transcr_reg_TetR-rel_C_sf"/>
</dbReference>
<feature type="DNA-binding region" description="H-T-H motif" evidence="5">
    <location>
        <begin position="34"/>
        <end position="53"/>
    </location>
</feature>
<dbReference type="InterPro" id="IPR050109">
    <property type="entry name" value="HTH-type_TetR-like_transc_reg"/>
</dbReference>
<dbReference type="PROSITE" id="PS01081">
    <property type="entry name" value="HTH_TETR_1"/>
    <property type="match status" value="1"/>
</dbReference>
<gene>
    <name evidence="7" type="primary">pksA</name>
    <name evidence="7" type="ORF">NN4_83850</name>
</gene>
<proteinExistence type="predicted"/>
<comment type="caution">
    <text evidence="7">The sequence shown here is derived from an EMBL/GenBank/DDBJ whole genome shotgun (WGS) entry which is preliminary data.</text>
</comment>
<evidence type="ECO:0000256" key="1">
    <source>
        <dbReference type="ARBA" id="ARBA00022491"/>
    </source>
</evidence>
<dbReference type="SUPFAM" id="SSF46689">
    <property type="entry name" value="Homeodomain-like"/>
    <property type="match status" value="1"/>
</dbReference>
<dbReference type="InterPro" id="IPR009057">
    <property type="entry name" value="Homeodomain-like_sf"/>
</dbReference>
<dbReference type="PANTHER" id="PTHR30055">
    <property type="entry name" value="HTH-TYPE TRANSCRIPTIONAL REGULATOR RUTR"/>
    <property type="match status" value="1"/>
</dbReference>
<dbReference type="GO" id="GO:0003700">
    <property type="term" value="F:DNA-binding transcription factor activity"/>
    <property type="evidence" value="ECO:0007669"/>
    <property type="project" value="TreeGrafter"/>
</dbReference>
<dbReference type="InterPro" id="IPR039538">
    <property type="entry name" value="BetI_C"/>
</dbReference>
<evidence type="ECO:0000256" key="4">
    <source>
        <dbReference type="ARBA" id="ARBA00023163"/>
    </source>
</evidence>
<dbReference type="EMBL" id="BJXA01000119">
    <property type="protein sequence ID" value="GEM43866.1"/>
    <property type="molecule type" value="Genomic_DNA"/>
</dbReference>
<sequence length="200" mass="22576">MARTVDQQAHQERRQAIAEAVWRVIQRDGLEHASVRKVAAEAGVSMGSLRHYFSTQSELLAFSLGMVGEGMMDRIRQLDLAEDPCERAAQILLTGLLPTGPHQRAVTTVWLAFLGRVLTEPALRQSSNELYDGTAELIAWVLGELAASGRLRDDLDLEWETERLYIFVDGLTVQSLIRPEKVPPERVRELLQHHLEQLCR</sequence>
<keyword evidence="2" id="KW-0805">Transcription regulation</keyword>
<dbReference type="SUPFAM" id="SSF48498">
    <property type="entry name" value="Tetracyclin repressor-like, C-terminal domain"/>
    <property type="match status" value="1"/>
</dbReference>
<reference evidence="7 8" key="1">
    <citation type="submission" date="2019-07" db="EMBL/GenBank/DDBJ databases">
        <title>Whole genome shotgun sequence of Nocardia ninae NBRC 108245.</title>
        <authorList>
            <person name="Hosoyama A."/>
            <person name="Uohara A."/>
            <person name="Ohji S."/>
            <person name="Ichikawa N."/>
        </authorList>
    </citation>
    <scope>NUCLEOTIDE SEQUENCE [LARGE SCALE GENOMIC DNA]</scope>
    <source>
        <strain evidence="7 8">NBRC 108245</strain>
    </source>
</reference>
<evidence type="ECO:0000256" key="5">
    <source>
        <dbReference type="PROSITE-ProRule" id="PRU00335"/>
    </source>
</evidence>
<dbReference type="PANTHER" id="PTHR30055:SF226">
    <property type="entry name" value="HTH-TYPE TRANSCRIPTIONAL REGULATOR PKSA"/>
    <property type="match status" value="1"/>
</dbReference>
<dbReference type="RefSeq" id="WP_147143216.1">
    <property type="nucleotide sequence ID" value="NZ_BJXA01000119.1"/>
</dbReference>
<dbReference type="OrthoDB" id="9816296at2"/>
<protein>
    <submittedName>
        <fullName evidence="7">HTH-type transcriptional regulator PksA</fullName>
    </submittedName>
</protein>
<dbReference type="Gene3D" id="1.10.357.10">
    <property type="entry name" value="Tetracycline Repressor, domain 2"/>
    <property type="match status" value="1"/>
</dbReference>
<name>A0A511MUV1_9NOCA</name>
<dbReference type="InterPro" id="IPR001647">
    <property type="entry name" value="HTH_TetR"/>
</dbReference>
<organism evidence="7 8">
    <name type="scientific">Nocardia ninae NBRC 108245</name>
    <dbReference type="NCBI Taxonomy" id="1210091"/>
    <lineage>
        <taxon>Bacteria</taxon>
        <taxon>Bacillati</taxon>
        <taxon>Actinomycetota</taxon>
        <taxon>Actinomycetes</taxon>
        <taxon>Mycobacteriales</taxon>
        <taxon>Nocardiaceae</taxon>
        <taxon>Nocardia</taxon>
    </lineage>
</organism>
<evidence type="ECO:0000256" key="2">
    <source>
        <dbReference type="ARBA" id="ARBA00023015"/>
    </source>
</evidence>
<keyword evidence="1" id="KW-0678">Repressor</keyword>
<keyword evidence="8" id="KW-1185">Reference proteome</keyword>
<dbReference type="PROSITE" id="PS50977">
    <property type="entry name" value="HTH_TETR_2"/>
    <property type="match status" value="1"/>
</dbReference>
<dbReference type="AlphaFoldDB" id="A0A511MUV1"/>
<evidence type="ECO:0000313" key="8">
    <source>
        <dbReference type="Proteomes" id="UP000321424"/>
    </source>
</evidence>
<evidence type="ECO:0000313" key="7">
    <source>
        <dbReference type="EMBL" id="GEM43866.1"/>
    </source>
</evidence>
<dbReference type="Pfam" id="PF13977">
    <property type="entry name" value="TetR_C_6"/>
    <property type="match status" value="1"/>
</dbReference>
<dbReference type="Proteomes" id="UP000321424">
    <property type="component" value="Unassembled WGS sequence"/>
</dbReference>